<protein>
    <submittedName>
        <fullName evidence="2">Uncharacterized protein</fullName>
    </submittedName>
</protein>
<feature type="region of interest" description="Disordered" evidence="1">
    <location>
        <begin position="89"/>
        <end position="133"/>
    </location>
</feature>
<sequence>SQTNLKYMENGLQCTIWDYTKKKYESYSPSLCLTVYLKGNNITLTDFQNNKKALMWKHNNIIYWKTENHTMEKYDQINQEITTINFSNYEQSTPEKRTNEPKVQNNPPSFGNQMQRNPPRFETYQNNLRNTTPTKPVITILSIVSPRNKFRERKQELQQRIQQPQQQQQPHQSQTSQERPQQQQQRPQQQQPHQSQTSQKQPQRAQYLNEPQTKPNTYLQDLNPRPKINYNQPPVIRNEQNPEPYQNNPLTDNIVIINEEFEPNNAFGLQPAYIRGFLKLFILALALF</sequence>
<name>A0A1B6FMC6_9HEMI</name>
<evidence type="ECO:0000313" key="2">
    <source>
        <dbReference type="EMBL" id="JAS51342.1"/>
    </source>
</evidence>
<organism evidence="2">
    <name type="scientific">Cuerna arida</name>
    <dbReference type="NCBI Taxonomy" id="1464854"/>
    <lineage>
        <taxon>Eukaryota</taxon>
        <taxon>Metazoa</taxon>
        <taxon>Ecdysozoa</taxon>
        <taxon>Arthropoda</taxon>
        <taxon>Hexapoda</taxon>
        <taxon>Insecta</taxon>
        <taxon>Pterygota</taxon>
        <taxon>Neoptera</taxon>
        <taxon>Paraneoptera</taxon>
        <taxon>Hemiptera</taxon>
        <taxon>Auchenorrhyncha</taxon>
        <taxon>Membracoidea</taxon>
        <taxon>Cicadellidae</taxon>
        <taxon>Cicadellinae</taxon>
        <taxon>Proconiini</taxon>
        <taxon>Cuerna</taxon>
    </lineage>
</organism>
<feature type="region of interest" description="Disordered" evidence="1">
    <location>
        <begin position="150"/>
        <end position="233"/>
    </location>
</feature>
<feature type="compositionally biased region" description="Low complexity" evidence="1">
    <location>
        <begin position="158"/>
        <end position="206"/>
    </location>
</feature>
<proteinExistence type="predicted"/>
<feature type="compositionally biased region" description="Polar residues" evidence="1">
    <location>
        <begin position="101"/>
        <end position="116"/>
    </location>
</feature>
<accession>A0A1B6FMC6</accession>
<reference evidence="2" key="1">
    <citation type="submission" date="2015-11" db="EMBL/GenBank/DDBJ databases">
        <title>De novo transcriptome assembly of four potential Pierce s Disease insect vectors from Arizona vineyards.</title>
        <authorList>
            <person name="Tassone E.E."/>
        </authorList>
    </citation>
    <scope>NUCLEOTIDE SEQUENCE</scope>
</reference>
<feature type="compositionally biased region" description="Polar residues" evidence="1">
    <location>
        <begin position="209"/>
        <end position="220"/>
    </location>
</feature>
<dbReference type="EMBL" id="GECZ01018427">
    <property type="protein sequence ID" value="JAS51342.1"/>
    <property type="molecule type" value="Transcribed_RNA"/>
</dbReference>
<feature type="compositionally biased region" description="Polar residues" evidence="1">
    <location>
        <begin position="123"/>
        <end position="133"/>
    </location>
</feature>
<gene>
    <name evidence="2" type="ORF">g.3660</name>
</gene>
<feature type="non-terminal residue" evidence="2">
    <location>
        <position position="1"/>
    </location>
</feature>
<dbReference type="AlphaFoldDB" id="A0A1B6FMC6"/>
<evidence type="ECO:0000256" key="1">
    <source>
        <dbReference type="SAM" id="MobiDB-lite"/>
    </source>
</evidence>